<organism evidence="1 2">
    <name type="scientific">Paragemmobacter kunshanensis</name>
    <dbReference type="NCBI Taxonomy" id="2583234"/>
    <lineage>
        <taxon>Bacteria</taxon>
        <taxon>Pseudomonadati</taxon>
        <taxon>Pseudomonadota</taxon>
        <taxon>Alphaproteobacteria</taxon>
        <taxon>Rhodobacterales</taxon>
        <taxon>Paracoccaceae</taxon>
        <taxon>Paragemmobacter</taxon>
    </lineage>
</organism>
<proteinExistence type="predicted"/>
<sequence length="173" mass="18759">MPRDLHLLSRAATLLAPHVDLRWDRPRRRGATLISRAAIGAFSEAILQSVDPDPDSADPASGLSGWSRPLPGCRDPFPLRLWAFSPATDAPAWEALRHAIRLNLLMQAQIHLLLTRAPLGQSLSGLVLRDAAAARRALEPLAPHRLQGGDLATLLTALYRGAPRSGRQTVNQA</sequence>
<evidence type="ECO:0000313" key="1">
    <source>
        <dbReference type="EMBL" id="NGQ92128.1"/>
    </source>
</evidence>
<dbReference type="Proteomes" id="UP000474758">
    <property type="component" value="Unassembled WGS sequence"/>
</dbReference>
<gene>
    <name evidence="1" type="ORF">G5V65_14615</name>
</gene>
<dbReference type="AlphaFoldDB" id="A0A6M1TUT5"/>
<protein>
    <submittedName>
        <fullName evidence="1">Uncharacterized protein</fullName>
    </submittedName>
</protein>
<dbReference type="EMBL" id="JAALFE010000014">
    <property type="protein sequence ID" value="NGQ92128.1"/>
    <property type="molecule type" value="Genomic_DNA"/>
</dbReference>
<evidence type="ECO:0000313" key="2">
    <source>
        <dbReference type="Proteomes" id="UP000474758"/>
    </source>
</evidence>
<keyword evidence="2" id="KW-1185">Reference proteome</keyword>
<dbReference type="RefSeq" id="WP_165051435.1">
    <property type="nucleotide sequence ID" value="NZ_JAALFE010000014.1"/>
</dbReference>
<accession>A0A6M1TUT5</accession>
<name>A0A6M1TUT5_9RHOB</name>
<reference evidence="1 2" key="1">
    <citation type="submission" date="2020-02" db="EMBL/GenBank/DDBJ databases">
        <title>Rhodobacter translucens sp. nov., a novel bacterium isolated from activated sludge.</title>
        <authorList>
            <person name="Liu J."/>
        </authorList>
    </citation>
    <scope>NUCLEOTIDE SEQUENCE [LARGE SCALE GENOMIC DNA]</scope>
    <source>
        <strain evidence="1 2">HX-7-19</strain>
    </source>
</reference>
<comment type="caution">
    <text evidence="1">The sequence shown here is derived from an EMBL/GenBank/DDBJ whole genome shotgun (WGS) entry which is preliminary data.</text>
</comment>